<proteinExistence type="predicted"/>
<evidence type="ECO:0000259" key="1">
    <source>
        <dbReference type="Pfam" id="PF00571"/>
    </source>
</evidence>
<organism evidence="2 3">
    <name type="scientific">Naumannella halotolerans</name>
    <dbReference type="NCBI Taxonomy" id="993414"/>
    <lineage>
        <taxon>Bacteria</taxon>
        <taxon>Bacillati</taxon>
        <taxon>Actinomycetota</taxon>
        <taxon>Actinomycetes</taxon>
        <taxon>Propionibacteriales</taxon>
        <taxon>Propionibacteriaceae</taxon>
        <taxon>Naumannella</taxon>
    </lineage>
</organism>
<evidence type="ECO:0000313" key="2">
    <source>
        <dbReference type="EMBL" id="TDT32551.1"/>
    </source>
</evidence>
<evidence type="ECO:0000313" key="3">
    <source>
        <dbReference type="Proteomes" id="UP000295371"/>
    </source>
</evidence>
<dbReference type="RefSeq" id="WP_133753177.1">
    <property type="nucleotide sequence ID" value="NZ_CP171129.1"/>
</dbReference>
<dbReference type="SUPFAM" id="SSF54631">
    <property type="entry name" value="CBS-domain pair"/>
    <property type="match status" value="1"/>
</dbReference>
<feature type="domain" description="CBS" evidence="1">
    <location>
        <begin position="76"/>
        <end position="113"/>
    </location>
</feature>
<comment type="caution">
    <text evidence="2">The sequence shown here is derived from an EMBL/GenBank/DDBJ whole genome shotgun (WGS) entry which is preliminary data.</text>
</comment>
<protein>
    <submittedName>
        <fullName evidence="2">CBS domain-containing protein</fullName>
    </submittedName>
</protein>
<sequence length="143" mass="15059">MVESQRTVAQAMLRSPKLSAPGLSVGDLLDFFADDHVHLALIVDGGRLATVITRSDLHGHALTETADDLGTLAGWTVAPDADLEQSRQQMIATGRRRLAVVGADGKLQGLLCLKRSGQGFCSDAGVASRARERRSVAAQPDGA</sequence>
<name>A0A4R7J5C3_9ACTN</name>
<dbReference type="Proteomes" id="UP000295371">
    <property type="component" value="Unassembled WGS sequence"/>
</dbReference>
<gene>
    <name evidence="2" type="ORF">CLV29_0130</name>
</gene>
<dbReference type="AlphaFoldDB" id="A0A4R7J5C3"/>
<dbReference type="Gene3D" id="3.10.580.10">
    <property type="entry name" value="CBS-domain"/>
    <property type="match status" value="1"/>
</dbReference>
<keyword evidence="3" id="KW-1185">Reference proteome</keyword>
<accession>A0A4R7J5C3</accession>
<dbReference type="InterPro" id="IPR046342">
    <property type="entry name" value="CBS_dom_sf"/>
</dbReference>
<dbReference type="OrthoDB" id="9799454at2"/>
<dbReference type="EMBL" id="SOAW01000001">
    <property type="protein sequence ID" value="TDT32551.1"/>
    <property type="molecule type" value="Genomic_DNA"/>
</dbReference>
<reference evidence="2 3" key="1">
    <citation type="submission" date="2019-03" db="EMBL/GenBank/DDBJ databases">
        <title>Genomic Encyclopedia of Archaeal and Bacterial Type Strains, Phase II (KMG-II): from individual species to whole genera.</title>
        <authorList>
            <person name="Goeker M."/>
        </authorList>
    </citation>
    <scope>NUCLEOTIDE SEQUENCE [LARGE SCALE GENOMIC DNA]</scope>
    <source>
        <strain evidence="2 3">DSM 24323</strain>
    </source>
</reference>
<dbReference type="InterPro" id="IPR000644">
    <property type="entry name" value="CBS_dom"/>
</dbReference>
<dbReference type="CDD" id="cd02205">
    <property type="entry name" value="CBS_pair_SF"/>
    <property type="match status" value="1"/>
</dbReference>
<dbReference type="Pfam" id="PF00571">
    <property type="entry name" value="CBS"/>
    <property type="match status" value="1"/>
</dbReference>